<keyword evidence="3 7" id="KW-0689">Ribosomal protein</keyword>
<proteinExistence type="inferred from homology"/>
<comment type="similarity">
    <text evidence="2">Belongs to the universal ribosomal protein uL29 family.</text>
</comment>
<dbReference type="PANTHER" id="PTHR21183">
    <property type="entry name" value="RIBOSOMAL PROTEIN L47, MITOCHONDRIAL-RELATED"/>
    <property type="match status" value="1"/>
</dbReference>
<evidence type="ECO:0000313" key="7">
    <source>
        <dbReference type="EMBL" id="KAB7500843.1"/>
    </source>
</evidence>
<gene>
    <name evidence="7" type="primary">Mrpl47</name>
    <name evidence="7" type="ORF">Anas_11926</name>
</gene>
<dbReference type="GO" id="GO:0032543">
    <property type="term" value="P:mitochondrial translation"/>
    <property type="evidence" value="ECO:0007669"/>
    <property type="project" value="TreeGrafter"/>
</dbReference>
<evidence type="ECO:0000256" key="3">
    <source>
        <dbReference type="ARBA" id="ARBA00022980"/>
    </source>
</evidence>
<dbReference type="PANTHER" id="PTHR21183:SF18">
    <property type="entry name" value="LARGE RIBOSOMAL SUBUNIT PROTEIN UL29M"/>
    <property type="match status" value="1"/>
</dbReference>
<dbReference type="GO" id="GO:0003735">
    <property type="term" value="F:structural constituent of ribosome"/>
    <property type="evidence" value="ECO:0007669"/>
    <property type="project" value="InterPro"/>
</dbReference>
<dbReference type="Proteomes" id="UP000326759">
    <property type="component" value="Unassembled WGS sequence"/>
</dbReference>
<reference evidence="7 8" key="1">
    <citation type="journal article" date="2019" name="PLoS Biol.">
        <title>Sex chromosomes control vertical transmission of feminizing Wolbachia symbionts in an isopod.</title>
        <authorList>
            <person name="Becking T."/>
            <person name="Chebbi M.A."/>
            <person name="Giraud I."/>
            <person name="Moumen B."/>
            <person name="Laverre T."/>
            <person name="Caubet Y."/>
            <person name="Peccoud J."/>
            <person name="Gilbert C."/>
            <person name="Cordaux R."/>
        </authorList>
    </citation>
    <scope>NUCLEOTIDE SEQUENCE [LARGE SCALE GENOMIC DNA]</scope>
    <source>
        <strain evidence="7">ANa2</strain>
        <tissue evidence="7">Whole body excluding digestive tract and cuticle</tissue>
    </source>
</reference>
<comment type="subcellular location">
    <subcellularLocation>
        <location evidence="1">Mitochondrion</location>
    </subcellularLocation>
</comment>
<dbReference type="EMBL" id="SEYY01012424">
    <property type="protein sequence ID" value="KAB7500843.1"/>
    <property type="molecule type" value="Genomic_DNA"/>
</dbReference>
<evidence type="ECO:0000313" key="8">
    <source>
        <dbReference type="Proteomes" id="UP000326759"/>
    </source>
</evidence>
<dbReference type="Gene3D" id="6.10.330.20">
    <property type="match status" value="1"/>
</dbReference>
<evidence type="ECO:0000256" key="5">
    <source>
        <dbReference type="ARBA" id="ARBA00023274"/>
    </source>
</evidence>
<dbReference type="GO" id="GO:0005762">
    <property type="term" value="C:mitochondrial large ribosomal subunit"/>
    <property type="evidence" value="ECO:0007669"/>
    <property type="project" value="TreeGrafter"/>
</dbReference>
<comment type="caution">
    <text evidence="7">The sequence shown here is derived from an EMBL/GenBank/DDBJ whole genome shotgun (WGS) entry which is preliminary data.</text>
</comment>
<dbReference type="InterPro" id="IPR010729">
    <property type="entry name" value="Ribosomal_uL29_mit"/>
</dbReference>
<organism evidence="7 8">
    <name type="scientific">Armadillidium nasatum</name>
    <dbReference type="NCBI Taxonomy" id="96803"/>
    <lineage>
        <taxon>Eukaryota</taxon>
        <taxon>Metazoa</taxon>
        <taxon>Ecdysozoa</taxon>
        <taxon>Arthropoda</taxon>
        <taxon>Crustacea</taxon>
        <taxon>Multicrustacea</taxon>
        <taxon>Malacostraca</taxon>
        <taxon>Eumalacostraca</taxon>
        <taxon>Peracarida</taxon>
        <taxon>Isopoda</taxon>
        <taxon>Oniscidea</taxon>
        <taxon>Crinocheta</taxon>
        <taxon>Armadillidiidae</taxon>
        <taxon>Armadillidium</taxon>
    </lineage>
</organism>
<dbReference type="OrthoDB" id="270763at2759"/>
<name>A0A5N5T2W5_9CRUS</name>
<keyword evidence="4" id="KW-0496">Mitochondrion</keyword>
<keyword evidence="5" id="KW-0687">Ribonucleoprotein</keyword>
<evidence type="ECO:0000256" key="4">
    <source>
        <dbReference type="ARBA" id="ARBA00023128"/>
    </source>
</evidence>
<sequence>MNIHSTRIIYNSLSSLTKKVSFINTKTVWRPILFTNIVETNFINRINNVCVAASFHTNSTLRCSKGLYEFFDDKKNWGATEVKVGRSWRKEELRLKSNEDLHKLWYVLLKEKNMLLTMEDVCKREYRLFPNPERIDKVEESMRNLEAVVRERDDAYLLLETGERSGRHSSVVTDGFGRTMKRKHKEFAVPDYMHLRVKNSPFNRNPIRTRFSRLLREKEKRISDHYHKKQYDYVCRILRTFGDVNLEDLKAKFPEIDIEKARSDPKSRGQHDNNYG</sequence>
<accession>A0A5N5T2W5</accession>
<dbReference type="Pfam" id="PF06984">
    <property type="entry name" value="MRP-L47"/>
    <property type="match status" value="1"/>
</dbReference>
<dbReference type="InterPro" id="IPR038340">
    <property type="entry name" value="MRP-L47_sf"/>
</dbReference>
<evidence type="ECO:0000256" key="1">
    <source>
        <dbReference type="ARBA" id="ARBA00004173"/>
    </source>
</evidence>
<keyword evidence="8" id="KW-1185">Reference proteome</keyword>
<evidence type="ECO:0000256" key="6">
    <source>
        <dbReference type="ARBA" id="ARBA00035289"/>
    </source>
</evidence>
<dbReference type="AlphaFoldDB" id="A0A5N5T2W5"/>
<evidence type="ECO:0000256" key="2">
    <source>
        <dbReference type="ARBA" id="ARBA00009254"/>
    </source>
</evidence>
<protein>
    <recommendedName>
        <fullName evidence="6">Large ribosomal subunit protein uL29m</fullName>
    </recommendedName>
</protein>